<gene>
    <name evidence="2" type="ORF">MNB_SM-5-1041</name>
</gene>
<protein>
    <submittedName>
        <fullName evidence="2">Bona fide RidA/YjgF/TdcF/RutC subgroup</fullName>
    </submittedName>
</protein>
<dbReference type="Gene3D" id="3.30.1330.40">
    <property type="entry name" value="RutC-like"/>
    <property type="match status" value="1"/>
</dbReference>
<dbReference type="AlphaFoldDB" id="A0A1W1CKF6"/>
<dbReference type="EMBL" id="FPHH01000091">
    <property type="protein sequence ID" value="SFV66239.1"/>
    <property type="molecule type" value="Genomic_DNA"/>
</dbReference>
<dbReference type="InterPro" id="IPR035959">
    <property type="entry name" value="RutC-like_sf"/>
</dbReference>
<dbReference type="GO" id="GO:0005829">
    <property type="term" value="C:cytosol"/>
    <property type="evidence" value="ECO:0007669"/>
    <property type="project" value="TreeGrafter"/>
</dbReference>
<dbReference type="InterPro" id="IPR006175">
    <property type="entry name" value="YjgF/YER057c/UK114"/>
</dbReference>
<comment type="similarity">
    <text evidence="1">Belongs to the RutC family.</text>
</comment>
<dbReference type="InterPro" id="IPR019897">
    <property type="entry name" value="RidA_CS"/>
</dbReference>
<accession>A0A1W1CKF6</accession>
<dbReference type="FunFam" id="3.30.1330.40:FF:000001">
    <property type="entry name" value="L-PSP family endoribonuclease"/>
    <property type="match status" value="1"/>
</dbReference>
<name>A0A1W1CKF6_9ZZZZ</name>
<dbReference type="CDD" id="cd00448">
    <property type="entry name" value="YjgF_YER057c_UK114_family"/>
    <property type="match status" value="1"/>
</dbReference>
<organism evidence="2">
    <name type="scientific">hydrothermal vent metagenome</name>
    <dbReference type="NCBI Taxonomy" id="652676"/>
    <lineage>
        <taxon>unclassified sequences</taxon>
        <taxon>metagenomes</taxon>
        <taxon>ecological metagenomes</taxon>
    </lineage>
</organism>
<dbReference type="InterPro" id="IPR006056">
    <property type="entry name" value="RidA"/>
</dbReference>
<evidence type="ECO:0000313" key="2">
    <source>
        <dbReference type="EMBL" id="SFV66239.1"/>
    </source>
</evidence>
<dbReference type="PROSITE" id="PS01094">
    <property type="entry name" value="UPF0076"/>
    <property type="match status" value="1"/>
</dbReference>
<dbReference type="GO" id="GO:0005739">
    <property type="term" value="C:mitochondrion"/>
    <property type="evidence" value="ECO:0007669"/>
    <property type="project" value="TreeGrafter"/>
</dbReference>
<dbReference type="GO" id="GO:0019239">
    <property type="term" value="F:deaminase activity"/>
    <property type="evidence" value="ECO:0007669"/>
    <property type="project" value="TreeGrafter"/>
</dbReference>
<dbReference type="PANTHER" id="PTHR11803">
    <property type="entry name" value="2-IMINOBUTANOATE/2-IMINOPROPANOATE DEAMINASE RIDA"/>
    <property type="match status" value="1"/>
</dbReference>
<evidence type="ECO:0000256" key="1">
    <source>
        <dbReference type="ARBA" id="ARBA00010552"/>
    </source>
</evidence>
<reference evidence="2" key="1">
    <citation type="submission" date="2016-10" db="EMBL/GenBank/DDBJ databases">
        <authorList>
            <person name="de Groot N.N."/>
        </authorList>
    </citation>
    <scope>NUCLEOTIDE SEQUENCE</scope>
</reference>
<dbReference type="PANTHER" id="PTHR11803:SF58">
    <property type="entry name" value="PROTEIN HMF1-RELATED"/>
    <property type="match status" value="1"/>
</dbReference>
<dbReference type="SUPFAM" id="SSF55298">
    <property type="entry name" value="YjgF-like"/>
    <property type="match status" value="1"/>
</dbReference>
<dbReference type="NCBIfam" id="TIGR00004">
    <property type="entry name" value="Rid family detoxifying hydrolase"/>
    <property type="match status" value="1"/>
</dbReference>
<sequence length="130" mass="13900">MKFIQTNRAPSAIGPYSQATVMNGMVYTSGQIALQPDGSDALLSESVGVQTVRVLENLKAVLEEAGSSMESVVKTTIFLADMDSFAVVNEIYEKAFGNHKPARATVAVKTLPKNALVEIDAIAVVKSYSF</sequence>
<proteinExistence type="inferred from homology"/>
<dbReference type="Pfam" id="PF01042">
    <property type="entry name" value="Ribonuc_L-PSP"/>
    <property type="match status" value="1"/>
</dbReference>